<dbReference type="AlphaFoldDB" id="A0A0R1RCM3"/>
<evidence type="ECO:0000256" key="2">
    <source>
        <dbReference type="ARBA" id="ARBA00006906"/>
    </source>
</evidence>
<evidence type="ECO:0000256" key="4">
    <source>
        <dbReference type="ARBA" id="ARBA00023239"/>
    </source>
</evidence>
<accession>A0A0R1RCM3</accession>
<reference evidence="6 7" key="1">
    <citation type="journal article" date="2015" name="Genome Announc.">
        <title>Expanding the biotechnology potential of lactobacilli through comparative genomics of 213 strains and associated genera.</title>
        <authorList>
            <person name="Sun Z."/>
            <person name="Harris H.M."/>
            <person name="McCann A."/>
            <person name="Guo C."/>
            <person name="Argimon S."/>
            <person name="Zhang W."/>
            <person name="Yang X."/>
            <person name="Jeffery I.B."/>
            <person name="Cooney J.C."/>
            <person name="Kagawa T.F."/>
            <person name="Liu W."/>
            <person name="Song Y."/>
            <person name="Salvetti E."/>
            <person name="Wrobel A."/>
            <person name="Rasinkangas P."/>
            <person name="Parkhill J."/>
            <person name="Rea M.C."/>
            <person name="O'Sullivan O."/>
            <person name="Ritari J."/>
            <person name="Douillard F.P."/>
            <person name="Paul Ross R."/>
            <person name="Yang R."/>
            <person name="Briner A.E."/>
            <person name="Felis G.E."/>
            <person name="de Vos W.M."/>
            <person name="Barrangou R."/>
            <person name="Klaenhammer T.R."/>
            <person name="Caufield P.W."/>
            <person name="Cui Y."/>
            <person name="Zhang H."/>
            <person name="O'Toole P.W."/>
        </authorList>
    </citation>
    <scope>NUCLEOTIDE SEQUENCE [LARGE SCALE GENOMIC DNA]</scope>
    <source>
        <strain evidence="6 7">DSM 15814</strain>
    </source>
</reference>
<dbReference type="NCBIfam" id="NF005119">
    <property type="entry name" value="PRK06552.1"/>
    <property type="match status" value="1"/>
</dbReference>
<dbReference type="RefSeq" id="WP_017260720.1">
    <property type="nucleotide sequence ID" value="NZ_AUAW01000012.1"/>
</dbReference>
<comment type="subunit">
    <text evidence="3">Homotrimer.</text>
</comment>
<dbReference type="eggNOG" id="COG0800">
    <property type="taxonomic scope" value="Bacteria"/>
</dbReference>
<keyword evidence="7" id="KW-1185">Reference proteome</keyword>
<name>A0A0R1RCM3_9LACO</name>
<dbReference type="EMBL" id="AZFF01000008">
    <property type="protein sequence ID" value="KRL54508.1"/>
    <property type="molecule type" value="Genomic_DNA"/>
</dbReference>
<proteinExistence type="inferred from homology"/>
<dbReference type="InterPro" id="IPR013785">
    <property type="entry name" value="Aldolase_TIM"/>
</dbReference>
<evidence type="ECO:0000256" key="1">
    <source>
        <dbReference type="ARBA" id="ARBA00004761"/>
    </source>
</evidence>
<dbReference type="STRING" id="1114972.FD35_GL002577"/>
<sequence>MKREKLLKKLTEVGVVSVVRAETAEKAVKIADAVIAGGVRGIELTYTVPHADTVIGKLVEKHGVDALIGAGTVLDATSARLAIIAGAQFIVSPTFDTDVAKMCNLYQIPYVPGIFTPTEAQTALQYGSEVVKLFPGALATPMAISEFKGPFPYLNVMPSGGVNTDNLKDWIKAGAVVVGAGGGLVGPAKNDDYDAVTANAEAYMHAYTEATNNDKNAITV</sequence>
<dbReference type="PATRIC" id="fig|1114972.6.peg.2643"/>
<dbReference type="NCBIfam" id="TIGR01182">
    <property type="entry name" value="eda"/>
    <property type="match status" value="1"/>
</dbReference>
<keyword evidence="5" id="KW-0119">Carbohydrate metabolism</keyword>
<dbReference type="Gene3D" id="3.20.20.70">
    <property type="entry name" value="Aldolase class I"/>
    <property type="match status" value="1"/>
</dbReference>
<comment type="similarity">
    <text evidence="2">Belongs to the KHG/KDPG aldolase family.</text>
</comment>
<keyword evidence="4" id="KW-0456">Lyase</keyword>
<gene>
    <name evidence="6" type="ORF">FD35_GL002577</name>
</gene>
<comment type="caution">
    <text evidence="6">The sequence shown here is derived from an EMBL/GenBank/DDBJ whole genome shotgun (WGS) entry which is preliminary data.</text>
</comment>
<protein>
    <submittedName>
        <fullName evidence="6">Keto-hydroxyglutarate-aldolase keto-deoxy-phosphogluconate aldolase</fullName>
    </submittedName>
</protein>
<dbReference type="Pfam" id="PF01081">
    <property type="entry name" value="Aldolase"/>
    <property type="match status" value="1"/>
</dbReference>
<dbReference type="InterPro" id="IPR000887">
    <property type="entry name" value="Aldlse_KDPG_KHG"/>
</dbReference>
<dbReference type="Proteomes" id="UP000051999">
    <property type="component" value="Unassembled WGS sequence"/>
</dbReference>
<dbReference type="SUPFAM" id="SSF51569">
    <property type="entry name" value="Aldolase"/>
    <property type="match status" value="1"/>
</dbReference>
<dbReference type="GO" id="GO:0016829">
    <property type="term" value="F:lyase activity"/>
    <property type="evidence" value="ECO:0007669"/>
    <property type="project" value="UniProtKB-KW"/>
</dbReference>
<dbReference type="PANTHER" id="PTHR30246">
    <property type="entry name" value="2-KETO-3-DEOXY-6-PHOSPHOGLUCONATE ALDOLASE"/>
    <property type="match status" value="1"/>
</dbReference>
<evidence type="ECO:0000313" key="6">
    <source>
        <dbReference type="EMBL" id="KRL54508.1"/>
    </source>
</evidence>
<organism evidence="6 7">
    <name type="scientific">Furfurilactobacillus rossiae DSM 15814</name>
    <dbReference type="NCBI Taxonomy" id="1114972"/>
    <lineage>
        <taxon>Bacteria</taxon>
        <taxon>Bacillati</taxon>
        <taxon>Bacillota</taxon>
        <taxon>Bacilli</taxon>
        <taxon>Lactobacillales</taxon>
        <taxon>Lactobacillaceae</taxon>
        <taxon>Furfurilactobacillus</taxon>
    </lineage>
</organism>
<evidence type="ECO:0000313" key="7">
    <source>
        <dbReference type="Proteomes" id="UP000051999"/>
    </source>
</evidence>
<comment type="pathway">
    <text evidence="1">Carbohydrate acid metabolism.</text>
</comment>
<dbReference type="OrthoDB" id="9802667at2"/>
<evidence type="ECO:0000256" key="5">
    <source>
        <dbReference type="ARBA" id="ARBA00023277"/>
    </source>
</evidence>
<dbReference type="CDD" id="cd00452">
    <property type="entry name" value="KDPG_aldolase"/>
    <property type="match status" value="1"/>
</dbReference>
<dbReference type="PANTHER" id="PTHR30246:SF1">
    <property type="entry name" value="2-DEHYDRO-3-DEOXY-6-PHOSPHOGALACTONATE ALDOLASE-RELATED"/>
    <property type="match status" value="1"/>
</dbReference>
<evidence type="ECO:0000256" key="3">
    <source>
        <dbReference type="ARBA" id="ARBA00011233"/>
    </source>
</evidence>